<evidence type="ECO:0000256" key="7">
    <source>
        <dbReference type="RuleBase" id="RU363032"/>
    </source>
</evidence>
<dbReference type="PROSITE" id="PS50928">
    <property type="entry name" value="ABC_TM1"/>
    <property type="match status" value="1"/>
</dbReference>
<dbReference type="SUPFAM" id="SSF161098">
    <property type="entry name" value="MetI-like"/>
    <property type="match status" value="1"/>
</dbReference>
<name>A0ABV6KG85_9BACI</name>
<keyword evidence="3" id="KW-1003">Cell membrane</keyword>
<dbReference type="Proteomes" id="UP001589838">
    <property type="component" value="Unassembled WGS sequence"/>
</dbReference>
<dbReference type="InterPro" id="IPR000515">
    <property type="entry name" value="MetI-like"/>
</dbReference>
<protein>
    <submittedName>
        <fullName evidence="9">Carbohydrate ABC transporter permease</fullName>
    </submittedName>
</protein>
<dbReference type="PANTHER" id="PTHR43744:SF8">
    <property type="entry name" value="SN-GLYCEROL-3-PHOSPHATE TRANSPORT SYSTEM PERMEASE PROTEIN UGPE"/>
    <property type="match status" value="1"/>
</dbReference>
<feature type="transmembrane region" description="Helical" evidence="7">
    <location>
        <begin position="250"/>
        <end position="272"/>
    </location>
</feature>
<reference evidence="9 10" key="1">
    <citation type="submission" date="2024-09" db="EMBL/GenBank/DDBJ databases">
        <authorList>
            <person name="Sun Q."/>
            <person name="Mori K."/>
        </authorList>
    </citation>
    <scope>NUCLEOTIDE SEQUENCE [LARGE SCALE GENOMIC DNA]</scope>
    <source>
        <strain evidence="9 10">NCAIM B.02610</strain>
    </source>
</reference>
<feature type="transmembrane region" description="Helical" evidence="7">
    <location>
        <begin position="193"/>
        <end position="218"/>
    </location>
</feature>
<comment type="caution">
    <text evidence="9">The sequence shown here is derived from an EMBL/GenBank/DDBJ whole genome shotgun (WGS) entry which is preliminary data.</text>
</comment>
<keyword evidence="4 7" id="KW-0812">Transmembrane</keyword>
<keyword evidence="10" id="KW-1185">Reference proteome</keyword>
<proteinExistence type="inferred from homology"/>
<evidence type="ECO:0000313" key="10">
    <source>
        <dbReference type="Proteomes" id="UP001589838"/>
    </source>
</evidence>
<keyword evidence="2 7" id="KW-0813">Transport</keyword>
<evidence type="ECO:0000256" key="6">
    <source>
        <dbReference type="ARBA" id="ARBA00023136"/>
    </source>
</evidence>
<dbReference type="PANTHER" id="PTHR43744">
    <property type="entry name" value="ABC TRANSPORTER PERMEASE PROTEIN MG189-RELATED-RELATED"/>
    <property type="match status" value="1"/>
</dbReference>
<feature type="transmembrane region" description="Helical" evidence="7">
    <location>
        <begin position="153"/>
        <end position="172"/>
    </location>
</feature>
<dbReference type="CDD" id="cd06261">
    <property type="entry name" value="TM_PBP2"/>
    <property type="match status" value="1"/>
</dbReference>
<evidence type="ECO:0000256" key="2">
    <source>
        <dbReference type="ARBA" id="ARBA00022448"/>
    </source>
</evidence>
<dbReference type="RefSeq" id="WP_335963972.1">
    <property type="nucleotide sequence ID" value="NZ_JAXBLX010000071.1"/>
</dbReference>
<feature type="transmembrane region" description="Helical" evidence="7">
    <location>
        <begin position="116"/>
        <end position="141"/>
    </location>
</feature>
<dbReference type="Gene3D" id="1.10.3720.10">
    <property type="entry name" value="MetI-like"/>
    <property type="match status" value="1"/>
</dbReference>
<evidence type="ECO:0000256" key="3">
    <source>
        <dbReference type="ARBA" id="ARBA00022475"/>
    </source>
</evidence>
<dbReference type="InterPro" id="IPR035906">
    <property type="entry name" value="MetI-like_sf"/>
</dbReference>
<sequence length="286" mass="32725">MSQQSNKTLLTRARKKKIRNALLFVLSLSLFALYFFPFILVLINSFKDRLDIVSNPLALPSTWSFDNYIEAYQTMNFMSALWNSILVTTVSVLLIIVFSSMFAYFLVRWKWKVNGWIFVLLIASMIIPFQALMIPFVSIYGNLGLLNSKWMLMFFYLGFGLGLATFMYHGFIKSIPVELEEAAIIDGASRFQVFWKVVFPMLKPITVTIVILDVLWIWNDFLLPALVLVSEGNRTIPLSTFYFFGQYTSAFGPAMAGLVLAMIPIIIFFIFLQKQVIKGVMEGAIK</sequence>
<dbReference type="Pfam" id="PF00528">
    <property type="entry name" value="BPD_transp_1"/>
    <property type="match status" value="1"/>
</dbReference>
<evidence type="ECO:0000256" key="5">
    <source>
        <dbReference type="ARBA" id="ARBA00022989"/>
    </source>
</evidence>
<comment type="similarity">
    <text evidence="7">Belongs to the binding-protein-dependent transport system permease family.</text>
</comment>
<gene>
    <name evidence="9" type="ORF">ACFFHM_18010</name>
</gene>
<evidence type="ECO:0000313" key="9">
    <source>
        <dbReference type="EMBL" id="MFC0472332.1"/>
    </source>
</evidence>
<evidence type="ECO:0000259" key="8">
    <source>
        <dbReference type="PROSITE" id="PS50928"/>
    </source>
</evidence>
<organism evidence="9 10">
    <name type="scientific">Halalkalibacter kiskunsagensis</name>
    <dbReference type="NCBI Taxonomy" id="1548599"/>
    <lineage>
        <taxon>Bacteria</taxon>
        <taxon>Bacillati</taxon>
        <taxon>Bacillota</taxon>
        <taxon>Bacilli</taxon>
        <taxon>Bacillales</taxon>
        <taxon>Bacillaceae</taxon>
        <taxon>Halalkalibacter</taxon>
    </lineage>
</organism>
<evidence type="ECO:0000256" key="1">
    <source>
        <dbReference type="ARBA" id="ARBA00004651"/>
    </source>
</evidence>
<feature type="transmembrane region" description="Helical" evidence="7">
    <location>
        <begin position="85"/>
        <end position="107"/>
    </location>
</feature>
<feature type="transmembrane region" description="Helical" evidence="7">
    <location>
        <begin position="21"/>
        <end position="43"/>
    </location>
</feature>
<comment type="subcellular location">
    <subcellularLocation>
        <location evidence="1 7">Cell membrane</location>
        <topology evidence="1 7">Multi-pass membrane protein</topology>
    </subcellularLocation>
</comment>
<accession>A0ABV6KG85</accession>
<evidence type="ECO:0000256" key="4">
    <source>
        <dbReference type="ARBA" id="ARBA00022692"/>
    </source>
</evidence>
<dbReference type="EMBL" id="JBHLUX010000072">
    <property type="protein sequence ID" value="MFC0472332.1"/>
    <property type="molecule type" value="Genomic_DNA"/>
</dbReference>
<feature type="domain" description="ABC transmembrane type-1" evidence="8">
    <location>
        <begin position="81"/>
        <end position="272"/>
    </location>
</feature>
<keyword evidence="6 7" id="KW-0472">Membrane</keyword>
<keyword evidence="5 7" id="KW-1133">Transmembrane helix</keyword>